<organism evidence="1 2">
    <name type="scientific">Gossypium mustelinum</name>
    <name type="common">Cotton</name>
    <name type="synonym">Gossypium caicoense</name>
    <dbReference type="NCBI Taxonomy" id="34275"/>
    <lineage>
        <taxon>Eukaryota</taxon>
        <taxon>Viridiplantae</taxon>
        <taxon>Streptophyta</taxon>
        <taxon>Embryophyta</taxon>
        <taxon>Tracheophyta</taxon>
        <taxon>Spermatophyta</taxon>
        <taxon>Magnoliopsida</taxon>
        <taxon>eudicotyledons</taxon>
        <taxon>Gunneridae</taxon>
        <taxon>Pentapetalae</taxon>
        <taxon>rosids</taxon>
        <taxon>malvids</taxon>
        <taxon>Malvales</taxon>
        <taxon>Malvaceae</taxon>
        <taxon>Malvoideae</taxon>
        <taxon>Gossypium</taxon>
    </lineage>
</organism>
<dbReference type="EMBL" id="CM017643">
    <property type="protein sequence ID" value="TYJ23251.1"/>
    <property type="molecule type" value="Genomic_DNA"/>
</dbReference>
<name>A0A5D2YDS6_GOSMU</name>
<gene>
    <name evidence="1" type="ORF">E1A91_A08G178600v1</name>
</gene>
<dbReference type="AlphaFoldDB" id="A0A5D2YDS6"/>
<accession>A0A5D2YDS6</accession>
<evidence type="ECO:0000313" key="1">
    <source>
        <dbReference type="EMBL" id="TYJ23251.1"/>
    </source>
</evidence>
<protein>
    <submittedName>
        <fullName evidence="1">Uncharacterized protein</fullName>
    </submittedName>
</protein>
<keyword evidence="2" id="KW-1185">Reference proteome</keyword>
<sequence>MKKNLTPFDPRPYLPAFEIFGLSSASIQFACSLGGNQQAGVSFLVQRTGRAVPRAMFAPRTHVVDRREARR</sequence>
<dbReference type="Proteomes" id="UP000323597">
    <property type="component" value="Chromosome A08"/>
</dbReference>
<proteinExistence type="predicted"/>
<reference evidence="1 2" key="1">
    <citation type="submission" date="2019-07" db="EMBL/GenBank/DDBJ databases">
        <title>WGS assembly of Gossypium mustelinum.</title>
        <authorList>
            <person name="Chen Z.J."/>
            <person name="Sreedasyam A."/>
            <person name="Ando A."/>
            <person name="Song Q."/>
            <person name="De L."/>
            <person name="Hulse-Kemp A."/>
            <person name="Ding M."/>
            <person name="Ye W."/>
            <person name="Kirkbride R."/>
            <person name="Jenkins J."/>
            <person name="Plott C."/>
            <person name="Lovell J."/>
            <person name="Lin Y.-M."/>
            <person name="Vaughn R."/>
            <person name="Liu B."/>
            <person name="Li W."/>
            <person name="Simpson S."/>
            <person name="Scheffler B."/>
            <person name="Saski C."/>
            <person name="Grover C."/>
            <person name="Hu G."/>
            <person name="Conover J."/>
            <person name="Carlson J."/>
            <person name="Shu S."/>
            <person name="Boston L."/>
            <person name="Williams M."/>
            <person name="Peterson D."/>
            <person name="Mcgee K."/>
            <person name="Jones D."/>
            <person name="Wendel J."/>
            <person name="Stelly D."/>
            <person name="Grimwood J."/>
            <person name="Schmutz J."/>
        </authorList>
    </citation>
    <scope>NUCLEOTIDE SEQUENCE [LARGE SCALE GENOMIC DNA]</scope>
    <source>
        <strain evidence="1">1408120.09</strain>
    </source>
</reference>
<evidence type="ECO:0000313" key="2">
    <source>
        <dbReference type="Proteomes" id="UP000323597"/>
    </source>
</evidence>